<dbReference type="RefSeq" id="WP_051902537.1">
    <property type="nucleotide sequence ID" value="NZ_JGVO01001063.1"/>
</dbReference>
<sequence>MKKSLCILGLILFSVQSHANQYALSDDSSSVKHAYLQQGTQEIGIQGSLDLDYVDDYLLDLNTSYGYFVRDKWEIGGELDLTISDNAQNYQIGAFTEYNFTNTSLWVPYLGVGAQYAYSDINDNSDSAFNFQVSAGMKYFLHPQIALAAEVNYNLATEDIYADGDGEAKDDKTQFLIGTRFYF</sequence>
<reference evidence="4 5" key="1">
    <citation type="submission" date="2018-01" db="EMBL/GenBank/DDBJ databases">
        <title>Whole genome sequencing of Histamine producing bacteria.</title>
        <authorList>
            <person name="Butler K."/>
        </authorList>
    </citation>
    <scope>NUCLEOTIDE SEQUENCE [LARGE SCALE GENOMIC DNA]</scope>
    <source>
        <strain evidence="4 5">DSM 100436</strain>
    </source>
</reference>
<name>A0A2T3NWP9_9GAMM</name>
<dbReference type="Proteomes" id="UP000241771">
    <property type="component" value="Unassembled WGS sequence"/>
</dbReference>
<dbReference type="Gene3D" id="2.40.160.20">
    <property type="match status" value="1"/>
</dbReference>
<proteinExistence type="predicted"/>
<feature type="domain" description="Outer membrane protein beta-barrel" evidence="3">
    <location>
        <begin position="19"/>
        <end position="180"/>
    </location>
</feature>
<dbReference type="SUPFAM" id="SSF56925">
    <property type="entry name" value="OMPA-like"/>
    <property type="match status" value="1"/>
</dbReference>
<feature type="chain" id="PRO_5015399844" description="Outer membrane protein beta-barrel domain-containing protein" evidence="2">
    <location>
        <begin position="20"/>
        <end position="183"/>
    </location>
</feature>
<accession>A0A2T3NWP9</accession>
<dbReference type="InterPro" id="IPR011250">
    <property type="entry name" value="OMP/PagP_B-barrel"/>
</dbReference>
<dbReference type="Pfam" id="PF13505">
    <property type="entry name" value="OMP_b-brl"/>
    <property type="match status" value="1"/>
</dbReference>
<comment type="caution">
    <text evidence="4">The sequence shown here is derived from an EMBL/GenBank/DDBJ whole genome shotgun (WGS) entry which is preliminary data.</text>
</comment>
<keyword evidence="1 2" id="KW-0732">Signal</keyword>
<evidence type="ECO:0000313" key="4">
    <source>
        <dbReference type="EMBL" id="PSW20628.1"/>
    </source>
</evidence>
<evidence type="ECO:0000256" key="2">
    <source>
        <dbReference type="SAM" id="SignalP"/>
    </source>
</evidence>
<feature type="signal peptide" evidence="2">
    <location>
        <begin position="1"/>
        <end position="19"/>
    </location>
</feature>
<dbReference type="InterPro" id="IPR027385">
    <property type="entry name" value="Beta-barrel_OMP"/>
</dbReference>
<evidence type="ECO:0000313" key="5">
    <source>
        <dbReference type="Proteomes" id="UP000241771"/>
    </source>
</evidence>
<evidence type="ECO:0000256" key="1">
    <source>
        <dbReference type="ARBA" id="ARBA00022729"/>
    </source>
</evidence>
<organism evidence="4 5">
    <name type="scientific">Photobacterium sanctipauli</name>
    <dbReference type="NCBI Taxonomy" id="1342794"/>
    <lineage>
        <taxon>Bacteria</taxon>
        <taxon>Pseudomonadati</taxon>
        <taxon>Pseudomonadota</taxon>
        <taxon>Gammaproteobacteria</taxon>
        <taxon>Vibrionales</taxon>
        <taxon>Vibrionaceae</taxon>
        <taxon>Photobacterium</taxon>
    </lineage>
</organism>
<dbReference type="OrthoDB" id="5827097at2"/>
<evidence type="ECO:0000259" key="3">
    <source>
        <dbReference type="Pfam" id="PF13505"/>
    </source>
</evidence>
<dbReference type="EMBL" id="PYMA01000003">
    <property type="protein sequence ID" value="PSW20628.1"/>
    <property type="molecule type" value="Genomic_DNA"/>
</dbReference>
<protein>
    <recommendedName>
        <fullName evidence="3">Outer membrane protein beta-barrel domain-containing protein</fullName>
    </recommendedName>
</protein>
<dbReference type="AlphaFoldDB" id="A0A2T3NWP9"/>
<gene>
    <name evidence="4" type="ORF">C9I98_07200</name>
</gene>
<keyword evidence="5" id="KW-1185">Reference proteome</keyword>